<dbReference type="Pfam" id="PF07786">
    <property type="entry name" value="HGSNAT_cat"/>
    <property type="match status" value="1"/>
</dbReference>
<dbReference type="EMBL" id="CP030759">
    <property type="protein sequence ID" value="AXA36023.1"/>
    <property type="molecule type" value="Genomic_DNA"/>
</dbReference>
<evidence type="ECO:0000256" key="1">
    <source>
        <dbReference type="SAM" id="Phobius"/>
    </source>
</evidence>
<feature type="transmembrane region" description="Helical" evidence="1">
    <location>
        <begin position="199"/>
        <end position="217"/>
    </location>
</feature>
<keyword evidence="1" id="KW-0472">Membrane</keyword>
<evidence type="ECO:0000259" key="2">
    <source>
        <dbReference type="Pfam" id="PF07786"/>
    </source>
</evidence>
<feature type="transmembrane region" description="Helical" evidence="1">
    <location>
        <begin position="224"/>
        <end position="241"/>
    </location>
</feature>
<feature type="transmembrane region" description="Helical" evidence="1">
    <location>
        <begin position="355"/>
        <end position="377"/>
    </location>
</feature>
<feature type="transmembrane region" description="Helical" evidence="1">
    <location>
        <begin position="296"/>
        <end position="317"/>
    </location>
</feature>
<name>A0A2Z4Y671_SUMC1</name>
<feature type="transmembrane region" description="Helical" evidence="1">
    <location>
        <begin position="443"/>
        <end position="462"/>
    </location>
</feature>
<feature type="transmembrane region" description="Helical" evidence="1">
    <location>
        <begin position="146"/>
        <end position="165"/>
    </location>
</feature>
<feature type="transmembrane region" description="Helical" evidence="1">
    <location>
        <begin position="329"/>
        <end position="349"/>
    </location>
</feature>
<dbReference type="InterPro" id="IPR012429">
    <property type="entry name" value="HGSNAT_cat"/>
</dbReference>
<evidence type="ECO:0000313" key="4">
    <source>
        <dbReference type="Proteomes" id="UP000262583"/>
    </source>
</evidence>
<feature type="transmembrane region" description="Helical" evidence="1">
    <location>
        <begin position="92"/>
        <end position="111"/>
    </location>
</feature>
<dbReference type="AlphaFoldDB" id="A0A2Z4Y671"/>
<proteinExistence type="predicted"/>
<keyword evidence="1" id="KW-0812">Transmembrane</keyword>
<feature type="transmembrane region" description="Helical" evidence="1">
    <location>
        <begin position="63"/>
        <end position="80"/>
    </location>
</feature>
<organism evidence="3 4">
    <name type="scientific">Sumerlaea chitinivorans</name>
    <dbReference type="NCBI Taxonomy" id="2250252"/>
    <lineage>
        <taxon>Bacteria</taxon>
        <taxon>Candidatus Sumerlaeota</taxon>
        <taxon>Candidatus Sumerlaeia</taxon>
        <taxon>Candidatus Sumerlaeales</taxon>
        <taxon>Candidatus Sumerlaeaceae</taxon>
        <taxon>Candidatus Sumerlaea</taxon>
    </lineage>
</organism>
<sequence>MSSDAAVQPSAPKKMERLVSLDVFRGLTIAGMILVNNPGSWKAGHIYPPLEHAPWDGWTPTDWVFPFFLFMVGVAMTFSFDRRLASGANRALLMAHVFCRSAVLILLGLVLTGFPNFRLITPYILAIIGLEILLEKPSRKVGEPLGPARWVAWISLVAAVIWFIVDFRYFNGPTSRGSWKDFFPLANDPNGSVIRVPGVLQRIGVCYLFTALILLFTRDARGRLAWVFVLLAAYWLVMVFVQPPAGYQFGGGVVPLEKITIGATPNAPFPGLLNDWLDVKLLGAHLYKERPDPEGILSTIPAIATTLLGVLAGMLLKSDRSKYEKCTEMLVWGVACLALGSILDIFFPINKKIWSPSYVVFMNGWALLILGLCYYVVDIHGWKSWATPFLVLGTNAITAFFASSLMARIVTLFKVHDGNELITLKEFLFRGLLAQFDSPRNASLAYALCYVVLWILLLAPLYRRKIFIRV</sequence>
<dbReference type="Proteomes" id="UP000262583">
    <property type="component" value="Chromosome"/>
</dbReference>
<feature type="domain" description="Heparan-alpha-glucosaminide N-acetyltransferase catalytic" evidence="2">
    <location>
        <begin position="17"/>
        <end position="184"/>
    </location>
</feature>
<dbReference type="PANTHER" id="PTHR31061:SF24">
    <property type="entry name" value="LD22376P"/>
    <property type="match status" value="1"/>
</dbReference>
<accession>A0A2Z4Y671</accession>
<dbReference type="PANTHER" id="PTHR31061">
    <property type="entry name" value="LD22376P"/>
    <property type="match status" value="1"/>
</dbReference>
<feature type="transmembrane region" description="Helical" evidence="1">
    <location>
        <begin position="389"/>
        <end position="410"/>
    </location>
</feature>
<evidence type="ECO:0000313" key="3">
    <source>
        <dbReference type="EMBL" id="AXA36023.1"/>
    </source>
</evidence>
<dbReference type="KEGG" id="schv:BRCON_1246"/>
<reference evidence="3 4" key="1">
    <citation type="submission" date="2018-05" db="EMBL/GenBank/DDBJ databases">
        <title>A metagenomic window into the 2 km-deep terrestrial subsurface aquifer revealed taxonomically and functionally diverse microbial community comprising novel uncultured bacterial lineages.</title>
        <authorList>
            <person name="Kadnikov V.V."/>
            <person name="Mardanov A.V."/>
            <person name="Beletsky A.V."/>
            <person name="Banks D."/>
            <person name="Pimenov N.V."/>
            <person name="Frank Y.A."/>
            <person name="Karnachuk O.V."/>
            <person name="Ravin N.V."/>
        </authorList>
    </citation>
    <scope>NUCLEOTIDE SEQUENCE [LARGE SCALE GENOMIC DNA]</scope>
    <source>
        <strain evidence="3">BY</strain>
    </source>
</reference>
<keyword evidence="1" id="KW-1133">Transmembrane helix</keyword>
<feature type="transmembrane region" description="Helical" evidence="1">
    <location>
        <begin position="117"/>
        <end position="134"/>
    </location>
</feature>
<protein>
    <submittedName>
        <fullName evidence="3">N-acetylglucosamine related transporter, NagX</fullName>
    </submittedName>
</protein>
<gene>
    <name evidence="3" type="ORF">BRCON_1246</name>
</gene>